<dbReference type="InterPro" id="IPR008274">
    <property type="entry name" value="AldOxase/xan_DH_MoCoBD1"/>
</dbReference>
<dbReference type="GO" id="GO:0005506">
    <property type="term" value="F:iron ion binding"/>
    <property type="evidence" value="ECO:0007669"/>
    <property type="project" value="InterPro"/>
</dbReference>
<dbReference type="EMBL" id="JAKOAV010000001">
    <property type="protein sequence ID" value="MDF9406844.1"/>
    <property type="molecule type" value="Genomic_DNA"/>
</dbReference>
<dbReference type="SUPFAM" id="SSF54665">
    <property type="entry name" value="CO dehydrogenase molybdoprotein N-domain-like"/>
    <property type="match status" value="1"/>
</dbReference>
<dbReference type="Proteomes" id="UP001154312">
    <property type="component" value="Unassembled WGS sequence"/>
</dbReference>
<dbReference type="RefSeq" id="WP_277441990.1">
    <property type="nucleotide sequence ID" value="NZ_JAKOAV010000001.1"/>
</dbReference>
<protein>
    <submittedName>
        <fullName evidence="4">4-hydroxybenzoyl-CoA reductase subunit alpha</fullName>
        <ecNumber evidence="4">1.1.7.1</ecNumber>
    </submittedName>
</protein>
<gene>
    <name evidence="4" type="primary">hcrA</name>
    <name evidence="4" type="ORF">L7E55_00470</name>
</gene>
<keyword evidence="1" id="KW-0500">Molybdenum</keyword>
<keyword evidence="5" id="KW-1185">Reference proteome</keyword>
<dbReference type="Pfam" id="PF01315">
    <property type="entry name" value="Ald_Xan_dh_C"/>
    <property type="match status" value="1"/>
</dbReference>
<dbReference type="PANTHER" id="PTHR11908">
    <property type="entry name" value="XANTHINE DEHYDROGENASE"/>
    <property type="match status" value="1"/>
</dbReference>
<evidence type="ECO:0000256" key="2">
    <source>
        <dbReference type="ARBA" id="ARBA00023002"/>
    </source>
</evidence>
<dbReference type="InterPro" id="IPR036856">
    <property type="entry name" value="Ald_Oxase/Xan_DH_a/b_sf"/>
</dbReference>
<dbReference type="SUPFAM" id="SSF56003">
    <property type="entry name" value="Molybdenum cofactor-binding domain"/>
    <property type="match status" value="1"/>
</dbReference>
<evidence type="ECO:0000313" key="5">
    <source>
        <dbReference type="Proteomes" id="UP001154312"/>
    </source>
</evidence>
<dbReference type="EC" id="1.1.7.1" evidence="4"/>
<evidence type="ECO:0000256" key="1">
    <source>
        <dbReference type="ARBA" id="ARBA00022505"/>
    </source>
</evidence>
<organism evidence="4 5">
    <name type="scientific">Pelotomaculum isophthalicicum JI</name>
    <dbReference type="NCBI Taxonomy" id="947010"/>
    <lineage>
        <taxon>Bacteria</taxon>
        <taxon>Bacillati</taxon>
        <taxon>Bacillota</taxon>
        <taxon>Clostridia</taxon>
        <taxon>Eubacteriales</taxon>
        <taxon>Desulfotomaculaceae</taxon>
        <taxon>Pelotomaculum</taxon>
    </lineage>
</organism>
<keyword evidence="2 4" id="KW-0560">Oxidoreductase</keyword>
<dbReference type="InterPro" id="IPR046867">
    <property type="entry name" value="AldOxase/xan_DH_MoCoBD2"/>
</dbReference>
<dbReference type="InterPro" id="IPR037165">
    <property type="entry name" value="AldOxase/xan_DH_Mopterin-bd_sf"/>
</dbReference>
<dbReference type="Gene3D" id="3.30.365.10">
    <property type="entry name" value="Aldehyde oxidase/xanthine dehydrogenase, molybdopterin binding domain"/>
    <property type="match status" value="4"/>
</dbReference>
<sequence length="766" mass="84298">MDEKYSVIGKSVPKMDGRVKVTGQAKYTGDLKFPNMLVGKILTSPHAHARILSIDTSEAEKLPGVKAVITHEDVPSLKYGISPARWDENIFCIDKVRYVGDKVAAVAAIDEDTVYKALKLIKVEYEVLPAVFDPIEAMKEGAPQVHDEYPRNLNAEIHQNFGDVEKAFEEAYYVRTDRFVGNRTYQAPIEPHSAISIWEGGKLTVYTSTQSPHYFQYYIAREFGLKMGDVRVIKTFVGGGFGGKLEPTGLEFAGAVLSRITGRPVRMFYDRAEMFAHNRGRHRQFMEITTGVDKDGKILGVHANFVQDGGAYTSLGIATAYYAGAMLTLTYDFKNYKFDMHRVYTNLPACGAQRGHGAPQPRYAFECHLDHVAQHLGIDPLELRLRNARQPNTITPNEFGVNSCELTACIEKAREISGWNEKKGKLPRGRGIGIAVGSFVTGAGYPIYRTDLPHASAIIKVHEDGTAATLYTGATDIGQGSDTILCQMAAEAMGFTYENMKIVSADTETTPHDFGAYASRQTLMSGSAVKQAGEEVKKQVLEMASVMMELDVDDLDCREAVVFSKSNPEITRPFGEIAREFFVKKGPLVGRGVYAPPKLGGKFKGAPVGTSPAYSFAAQISEVEIDEETGEINVKEVWDVHDCGMVINPSLLHGQVHGALFMGMGESVWEEVVFNDKGKILNPNLAEYRMPTALDMPKIVSELVESFEPAGPWGVKEVGEGATIPTMGCYSNAIYDAAGVQVNTLPLSYEKVWRALKEKKEKEGKI</sequence>
<dbReference type="SMART" id="SM01008">
    <property type="entry name" value="Ald_Xan_dh_C"/>
    <property type="match status" value="1"/>
</dbReference>
<dbReference type="NCBIfam" id="TIGR03194">
    <property type="entry name" value="4hydrxCoA_A"/>
    <property type="match status" value="1"/>
</dbReference>
<evidence type="ECO:0000313" key="4">
    <source>
        <dbReference type="EMBL" id="MDF9406844.1"/>
    </source>
</evidence>
<dbReference type="InterPro" id="IPR000674">
    <property type="entry name" value="Ald_Oxase/Xan_DH_a/b"/>
</dbReference>
<accession>A0A9X4H6E4</accession>
<dbReference type="AlphaFoldDB" id="A0A9X4H6E4"/>
<dbReference type="InterPro" id="IPR016208">
    <property type="entry name" value="Ald_Oxase/xanthine_DH-like"/>
</dbReference>
<evidence type="ECO:0000259" key="3">
    <source>
        <dbReference type="SMART" id="SM01008"/>
    </source>
</evidence>
<dbReference type="PANTHER" id="PTHR11908:SF132">
    <property type="entry name" value="ALDEHYDE OXIDASE 1-RELATED"/>
    <property type="match status" value="1"/>
</dbReference>
<reference evidence="4" key="1">
    <citation type="submission" date="2022-02" db="EMBL/GenBank/DDBJ databases">
        <authorList>
            <person name="Leng L."/>
        </authorList>
    </citation>
    <scope>NUCLEOTIDE SEQUENCE</scope>
    <source>
        <strain evidence="4">JI</strain>
    </source>
</reference>
<dbReference type="InterPro" id="IPR017607">
    <property type="entry name" value="4hydrxbenzoyl-CoA_Rdtase_asu"/>
</dbReference>
<proteinExistence type="predicted"/>
<feature type="domain" description="Aldehyde oxidase/xanthine dehydrogenase a/b hammerhead" evidence="3">
    <location>
        <begin position="22"/>
        <end position="129"/>
    </location>
</feature>
<name>A0A9X4H6E4_9FIRM</name>
<comment type="caution">
    <text evidence="4">The sequence shown here is derived from an EMBL/GenBank/DDBJ whole genome shotgun (WGS) entry which is preliminary data.</text>
</comment>
<dbReference type="GO" id="GO:0018525">
    <property type="term" value="F:4-hydroxybenzoyl-CoA reductase activity"/>
    <property type="evidence" value="ECO:0007669"/>
    <property type="project" value="UniProtKB-EC"/>
</dbReference>
<dbReference type="Gene3D" id="3.90.1170.50">
    <property type="entry name" value="Aldehyde oxidase/xanthine dehydrogenase, a/b hammerhead"/>
    <property type="match status" value="1"/>
</dbReference>
<dbReference type="Pfam" id="PF20256">
    <property type="entry name" value="MoCoBD_2"/>
    <property type="match status" value="1"/>
</dbReference>
<dbReference type="Pfam" id="PF02738">
    <property type="entry name" value="MoCoBD_1"/>
    <property type="match status" value="1"/>
</dbReference>